<evidence type="ECO:0000313" key="4">
    <source>
        <dbReference type="Proteomes" id="UP000319837"/>
    </source>
</evidence>
<gene>
    <name evidence="3" type="ORF">CEQ21_09490</name>
</gene>
<comment type="caution">
    <text evidence="3">The sequence shown here is derived from an EMBL/GenBank/DDBJ whole genome shotgun (WGS) entry which is preliminary data.</text>
</comment>
<dbReference type="Pfam" id="PF01740">
    <property type="entry name" value="STAS"/>
    <property type="match status" value="1"/>
</dbReference>
<evidence type="ECO:0000313" key="3">
    <source>
        <dbReference type="EMBL" id="TRZ35854.1"/>
    </source>
</evidence>
<dbReference type="PANTHER" id="PTHR33745">
    <property type="entry name" value="RSBT ANTAGONIST PROTEIN RSBS-RELATED"/>
    <property type="match status" value="1"/>
</dbReference>
<proteinExistence type="predicted"/>
<dbReference type="InterPro" id="IPR036513">
    <property type="entry name" value="STAS_dom_sf"/>
</dbReference>
<keyword evidence="1" id="KW-0597">Phosphoprotein</keyword>
<dbReference type="InterPro" id="IPR051932">
    <property type="entry name" value="Bact_StressResp_Reg"/>
</dbReference>
<dbReference type="AlphaFoldDB" id="A0A553SFU1"/>
<dbReference type="InterPro" id="IPR002645">
    <property type="entry name" value="STAS_dom"/>
</dbReference>
<feature type="domain" description="STAS" evidence="2">
    <location>
        <begin position="166"/>
        <end position="277"/>
    </location>
</feature>
<evidence type="ECO:0000256" key="1">
    <source>
        <dbReference type="ARBA" id="ARBA00022553"/>
    </source>
</evidence>
<dbReference type="EMBL" id="RIBP01000004">
    <property type="protein sequence ID" value="TRZ35854.1"/>
    <property type="molecule type" value="Genomic_DNA"/>
</dbReference>
<dbReference type="Gene3D" id="3.30.450.40">
    <property type="match status" value="1"/>
</dbReference>
<dbReference type="Gene3D" id="3.30.750.24">
    <property type="entry name" value="STAS domain"/>
    <property type="match status" value="1"/>
</dbReference>
<dbReference type="PROSITE" id="PS50801">
    <property type="entry name" value="STAS"/>
    <property type="match status" value="1"/>
</dbReference>
<protein>
    <submittedName>
        <fullName evidence="3">STAS domain-containing protein</fullName>
    </submittedName>
</protein>
<organism evidence="3 4">
    <name type="scientific">Niallia circulans</name>
    <name type="common">Bacillus circulans</name>
    <dbReference type="NCBI Taxonomy" id="1397"/>
    <lineage>
        <taxon>Bacteria</taxon>
        <taxon>Bacillati</taxon>
        <taxon>Bacillota</taxon>
        <taxon>Bacilli</taxon>
        <taxon>Bacillales</taxon>
        <taxon>Bacillaceae</taxon>
        <taxon>Niallia</taxon>
    </lineage>
</organism>
<evidence type="ECO:0000259" key="2">
    <source>
        <dbReference type="PROSITE" id="PS50801"/>
    </source>
</evidence>
<dbReference type="Pfam" id="PF01590">
    <property type="entry name" value="GAF"/>
    <property type="match status" value="1"/>
</dbReference>
<dbReference type="InterPro" id="IPR029016">
    <property type="entry name" value="GAF-like_dom_sf"/>
</dbReference>
<dbReference type="PANTHER" id="PTHR33745:SF3">
    <property type="entry name" value="RSBT CO-ANTAGONIST PROTEIN RSBRC"/>
    <property type="match status" value="1"/>
</dbReference>
<reference evidence="4" key="1">
    <citation type="submission" date="2018-10" db="EMBL/GenBank/DDBJ databases">
        <title>FDA dAtabase for Regulatory Grade micrObial Sequences (FDA-ARGOS): Supporting development and validation of Infectious Disease Dx tests.</title>
        <authorList>
            <person name="Minogue T."/>
            <person name="Wolcott M."/>
            <person name="Wasieloski L."/>
            <person name="Aguilar W."/>
            <person name="Moore D."/>
            <person name="Tallon L."/>
            <person name="Sadzewicz L."/>
            <person name="Sengamalay N."/>
            <person name="Ott S."/>
            <person name="Godinez A."/>
            <person name="Nagaraj S."/>
            <person name="Vavikolanu K."/>
            <person name="Vyas G."/>
            <person name="Nadendla S."/>
            <person name="George J."/>
            <person name="Sichtig H."/>
        </authorList>
    </citation>
    <scope>NUCLEOTIDE SEQUENCE [LARGE SCALE GENOMIC DNA]</scope>
    <source>
        <strain evidence="4">FDAARGOS_343</strain>
    </source>
</reference>
<dbReference type="RefSeq" id="WP_185764404.1">
    <property type="nucleotide sequence ID" value="NZ_RIBP01000004.1"/>
</dbReference>
<dbReference type="Proteomes" id="UP000319837">
    <property type="component" value="Unassembled WGS sequence"/>
</dbReference>
<dbReference type="SUPFAM" id="SSF55781">
    <property type="entry name" value="GAF domain-like"/>
    <property type="match status" value="1"/>
</dbReference>
<dbReference type="SUPFAM" id="SSF52091">
    <property type="entry name" value="SpoIIaa-like"/>
    <property type="match status" value="1"/>
</dbReference>
<sequence length="287" mass="31652">MENFEFNSNLKVYKNFDEAASNILRIMAKFIDVNTLFIAKNDKNTNEIVKVLNKENVLLEEGETTPFNDTFCKLSVDKGKKTLVISDITQSDLTSSLDVTKNLGSGCFIGIPIYSGDGENYGTLCGLDTKNIQFSHSHIDLFETMASLLSYVLDLDNANKQIQQLSAPFVPLTKGVAILPIIGLIREETAENIILLALSKSQQLSLEYLIIDLSGISQINNLVSSYLLKIVDLLGLIGVKPILTGMSPEIALKAMKSNIDFQNIAIEANLERALKNIGFSLKKIVEK</sequence>
<accession>A0A553SFU1</accession>
<name>A0A553SFU1_NIACI</name>
<dbReference type="CDD" id="cd07041">
    <property type="entry name" value="STAS_RsbR_RsbS_like"/>
    <property type="match status" value="1"/>
</dbReference>
<dbReference type="InterPro" id="IPR003018">
    <property type="entry name" value="GAF"/>
</dbReference>